<dbReference type="EMBL" id="CP021416">
    <property type="protein sequence ID" value="ARU48164.1"/>
    <property type="molecule type" value="Genomic_DNA"/>
</dbReference>
<accession>A0A1Y0HLB1</accession>
<reference evidence="3" key="1">
    <citation type="submission" date="2017-05" db="EMBL/GenBank/DDBJ databases">
        <title>Dechlorination kinetics govern the competition between two new strains of the genus Sulfurospirillum.</title>
        <authorList>
            <person name="Buttet G.F."/>
            <person name="Murray A.M."/>
            <person name="Goris T."/>
            <person name="Burion M."/>
            <person name="Lin B."/>
            <person name="Rolle M."/>
            <person name="Maillard J."/>
        </authorList>
    </citation>
    <scope>NUCLEOTIDE SEQUENCE [LARGE SCALE GENOMIC DNA]</scope>
    <source>
        <strain evidence="3">SL2-1</strain>
    </source>
</reference>
<evidence type="ECO:0000256" key="1">
    <source>
        <dbReference type="SAM" id="Phobius"/>
    </source>
</evidence>
<dbReference type="RefSeq" id="WP_161491989.1">
    <property type="nucleotide sequence ID" value="NZ_CP021416.1"/>
</dbReference>
<keyword evidence="1" id="KW-0472">Membrane</keyword>
<dbReference type="AlphaFoldDB" id="A0A1Y0HLB1"/>
<feature type="transmembrane region" description="Helical" evidence="1">
    <location>
        <begin position="26"/>
        <end position="44"/>
    </location>
</feature>
<organism evidence="2 3">
    <name type="scientific">Sulfurospirillum diekertiae</name>
    <dbReference type="NCBI Taxonomy" id="1854492"/>
    <lineage>
        <taxon>Bacteria</taxon>
        <taxon>Pseudomonadati</taxon>
        <taxon>Campylobacterota</taxon>
        <taxon>Epsilonproteobacteria</taxon>
        <taxon>Campylobacterales</taxon>
        <taxon>Sulfurospirillaceae</taxon>
        <taxon>Sulfurospirillum</taxon>
    </lineage>
</organism>
<keyword evidence="3" id="KW-1185">Reference proteome</keyword>
<protein>
    <submittedName>
        <fullName evidence="2">Uncharacterized protein</fullName>
    </submittedName>
</protein>
<dbReference type="Proteomes" id="UP000196005">
    <property type="component" value="Chromosome"/>
</dbReference>
<sequence>MKYSYPLSLLLGAYLLYQPDSQKERLLFLVFLLLLSAVGFMVAYCDAPAFKAWLDRVF</sequence>
<keyword evidence="1" id="KW-0812">Transmembrane</keyword>
<proteinExistence type="predicted"/>
<evidence type="ECO:0000313" key="3">
    <source>
        <dbReference type="Proteomes" id="UP000196005"/>
    </source>
</evidence>
<evidence type="ECO:0000313" key="2">
    <source>
        <dbReference type="EMBL" id="ARU48164.1"/>
    </source>
</evidence>
<dbReference type="KEGG" id="suls:Sdiek1_0998"/>
<gene>
    <name evidence="2" type="ORF">Sdiek1_0998</name>
</gene>
<name>A0A1Y0HLB1_9BACT</name>
<keyword evidence="1" id="KW-1133">Transmembrane helix</keyword>